<comment type="caution">
    <text evidence="9">The sequence shown here is derived from an EMBL/GenBank/DDBJ whole genome shotgun (WGS) entry which is preliminary data.</text>
</comment>
<sequence>MNESAPNPESGIVEISLSDISAFFKRNWLILLLAGLLFGGIGYGISYLVPEEFEATAKILPEYGAGGGAGGLSDLASLAGISLGKTMSDALRPDLYPSILSSKPFLLKVLSTPFPLQNGKKVLLVTYLDEEAKPFTPQQLAQGDTLITMSKEQERAMKDLADRISAVADKMNGILSLRVEMPDPKLAAACATFSLSYLTEFVTEYRGGKKFEKVAFLRQQMAEAKNKYQRSEMALNAYRDRNRNTYSNVARVGEQRLQTEFMQAQTLYGQLTQQLEAARLQAMEDAPVIKVLEPPMVSNWRSSPKRRNYALGFAILGGLAAIIFLLVRQKK</sequence>
<dbReference type="InterPro" id="IPR050445">
    <property type="entry name" value="Bact_polysacc_biosynth/exp"/>
</dbReference>
<evidence type="ECO:0000256" key="6">
    <source>
        <dbReference type="SAM" id="Coils"/>
    </source>
</evidence>
<dbReference type="GO" id="GO:0005886">
    <property type="term" value="C:plasma membrane"/>
    <property type="evidence" value="ECO:0007669"/>
    <property type="project" value="UniProtKB-SubCell"/>
</dbReference>
<keyword evidence="10" id="KW-1185">Reference proteome</keyword>
<name>A0A7C9F4U3_9BACT</name>
<keyword evidence="4 7" id="KW-1133">Transmembrane helix</keyword>
<evidence type="ECO:0000256" key="7">
    <source>
        <dbReference type="SAM" id="Phobius"/>
    </source>
</evidence>
<reference evidence="9 10" key="1">
    <citation type="submission" date="2019-10" db="EMBL/GenBank/DDBJ databases">
        <title>Draft Genome Sequence of Cytophagaceae sp. SJW1-29.</title>
        <authorList>
            <person name="Choi A."/>
        </authorList>
    </citation>
    <scope>NUCLEOTIDE SEQUENCE [LARGE SCALE GENOMIC DNA]</scope>
    <source>
        <strain evidence="9 10">SJW1-29</strain>
    </source>
</reference>
<evidence type="ECO:0000256" key="2">
    <source>
        <dbReference type="ARBA" id="ARBA00022475"/>
    </source>
</evidence>
<feature type="domain" description="Polysaccharide chain length determinant N-terminal" evidence="8">
    <location>
        <begin position="14"/>
        <end position="110"/>
    </location>
</feature>
<evidence type="ECO:0000256" key="4">
    <source>
        <dbReference type="ARBA" id="ARBA00022989"/>
    </source>
</evidence>
<protein>
    <recommendedName>
        <fullName evidence="8">Polysaccharide chain length determinant N-terminal domain-containing protein</fullName>
    </recommendedName>
</protein>
<proteinExistence type="predicted"/>
<accession>A0A7C9F4U3</accession>
<dbReference type="EMBL" id="WHLY01000002">
    <property type="protein sequence ID" value="MPR35425.1"/>
    <property type="molecule type" value="Genomic_DNA"/>
</dbReference>
<dbReference type="PANTHER" id="PTHR32309">
    <property type="entry name" value="TYROSINE-PROTEIN KINASE"/>
    <property type="match status" value="1"/>
</dbReference>
<keyword evidence="5 7" id="KW-0472">Membrane</keyword>
<dbReference type="AlphaFoldDB" id="A0A7C9F4U3"/>
<evidence type="ECO:0000256" key="1">
    <source>
        <dbReference type="ARBA" id="ARBA00004651"/>
    </source>
</evidence>
<feature type="coiled-coil region" evidence="6">
    <location>
        <begin position="214"/>
        <end position="241"/>
    </location>
</feature>
<gene>
    <name evidence="9" type="ORF">GBK04_19230</name>
</gene>
<dbReference type="InterPro" id="IPR003856">
    <property type="entry name" value="LPS_length_determ_N"/>
</dbReference>
<feature type="transmembrane region" description="Helical" evidence="7">
    <location>
        <begin position="309"/>
        <end position="327"/>
    </location>
</feature>
<dbReference type="Pfam" id="PF02706">
    <property type="entry name" value="Wzz"/>
    <property type="match status" value="1"/>
</dbReference>
<dbReference type="PANTHER" id="PTHR32309:SF31">
    <property type="entry name" value="CAPSULAR EXOPOLYSACCHARIDE FAMILY"/>
    <property type="match status" value="1"/>
</dbReference>
<evidence type="ECO:0000256" key="5">
    <source>
        <dbReference type="ARBA" id="ARBA00023136"/>
    </source>
</evidence>
<keyword evidence="3 7" id="KW-0812">Transmembrane</keyword>
<evidence type="ECO:0000313" key="9">
    <source>
        <dbReference type="EMBL" id="MPR35425.1"/>
    </source>
</evidence>
<keyword evidence="2" id="KW-1003">Cell membrane</keyword>
<organism evidence="9 10">
    <name type="scientific">Salmonirosea aquatica</name>
    <dbReference type="NCBI Taxonomy" id="2654236"/>
    <lineage>
        <taxon>Bacteria</taxon>
        <taxon>Pseudomonadati</taxon>
        <taxon>Bacteroidota</taxon>
        <taxon>Cytophagia</taxon>
        <taxon>Cytophagales</taxon>
        <taxon>Spirosomataceae</taxon>
        <taxon>Salmonirosea</taxon>
    </lineage>
</organism>
<evidence type="ECO:0000256" key="3">
    <source>
        <dbReference type="ARBA" id="ARBA00022692"/>
    </source>
</evidence>
<comment type="subcellular location">
    <subcellularLocation>
        <location evidence="1">Cell membrane</location>
        <topology evidence="1">Multi-pass membrane protein</topology>
    </subcellularLocation>
</comment>
<keyword evidence="6" id="KW-0175">Coiled coil</keyword>
<evidence type="ECO:0000259" key="8">
    <source>
        <dbReference type="Pfam" id="PF02706"/>
    </source>
</evidence>
<dbReference type="Proteomes" id="UP000479293">
    <property type="component" value="Unassembled WGS sequence"/>
</dbReference>
<feature type="transmembrane region" description="Helical" evidence="7">
    <location>
        <begin position="28"/>
        <end position="49"/>
    </location>
</feature>
<evidence type="ECO:0000313" key="10">
    <source>
        <dbReference type="Proteomes" id="UP000479293"/>
    </source>
</evidence>
<dbReference type="RefSeq" id="WP_152762464.1">
    <property type="nucleotide sequence ID" value="NZ_WHLY01000002.1"/>
</dbReference>